<dbReference type="PROSITE" id="PS50110">
    <property type="entry name" value="RESPONSE_REGULATORY"/>
    <property type="match status" value="1"/>
</dbReference>
<feature type="modified residue" description="4-aspartylphosphate" evidence="2">
    <location>
        <position position="78"/>
    </location>
</feature>
<dbReference type="Pfam" id="PF00072">
    <property type="entry name" value="Response_reg"/>
    <property type="match status" value="1"/>
</dbReference>
<proteinExistence type="predicted"/>
<dbReference type="PANTHER" id="PTHR44591:SF25">
    <property type="entry name" value="CHEMOTAXIS TWO-COMPONENT RESPONSE REGULATOR"/>
    <property type="match status" value="1"/>
</dbReference>
<evidence type="ECO:0000259" key="3">
    <source>
        <dbReference type="PROSITE" id="PS50110"/>
    </source>
</evidence>
<reference evidence="4 5" key="1">
    <citation type="submission" date="2020-08" db="EMBL/GenBank/DDBJ databases">
        <title>Genomic Encyclopedia of Type Strains, Phase IV (KMG-IV): sequencing the most valuable type-strain genomes for metagenomic binning, comparative biology and taxonomic classification.</title>
        <authorList>
            <person name="Goeker M."/>
        </authorList>
    </citation>
    <scope>NUCLEOTIDE SEQUENCE [LARGE SCALE GENOMIC DNA]</scope>
    <source>
        <strain evidence="4 5">DSM 17498</strain>
    </source>
</reference>
<dbReference type="SMART" id="SM00448">
    <property type="entry name" value="REC"/>
    <property type="match status" value="1"/>
</dbReference>
<gene>
    <name evidence="4" type="ORF">HNQ36_000910</name>
</gene>
<name>A0A840MW75_9BRAD</name>
<feature type="domain" description="Response regulatory" evidence="3">
    <location>
        <begin position="29"/>
        <end position="142"/>
    </location>
</feature>
<dbReference type="InterPro" id="IPR011006">
    <property type="entry name" value="CheY-like_superfamily"/>
</dbReference>
<sequence>MAYELIAGPNAAQLTGRHMGQMDIAAPKTILVVDDDAALRNSLEFSLGIEGYDVRAYASGSALLAEADFPESGCMIIDQRLPDIQGLKLIDVLRERAIMLPAILVTTHPTSALRRHAAEANVPIVEKPFLTEMLFQRISAAFK</sequence>
<organism evidence="4 5">
    <name type="scientific">Afipia massiliensis</name>
    <dbReference type="NCBI Taxonomy" id="211460"/>
    <lineage>
        <taxon>Bacteria</taxon>
        <taxon>Pseudomonadati</taxon>
        <taxon>Pseudomonadota</taxon>
        <taxon>Alphaproteobacteria</taxon>
        <taxon>Hyphomicrobiales</taxon>
        <taxon>Nitrobacteraceae</taxon>
        <taxon>Afipia</taxon>
    </lineage>
</organism>
<evidence type="ECO:0000313" key="5">
    <source>
        <dbReference type="Proteomes" id="UP000521227"/>
    </source>
</evidence>
<dbReference type="InterPro" id="IPR050595">
    <property type="entry name" value="Bact_response_regulator"/>
</dbReference>
<dbReference type="SUPFAM" id="SSF52172">
    <property type="entry name" value="CheY-like"/>
    <property type="match status" value="1"/>
</dbReference>
<dbReference type="Gene3D" id="3.40.50.2300">
    <property type="match status" value="1"/>
</dbReference>
<comment type="caution">
    <text evidence="4">The sequence shown here is derived from an EMBL/GenBank/DDBJ whole genome shotgun (WGS) entry which is preliminary data.</text>
</comment>
<evidence type="ECO:0000313" key="4">
    <source>
        <dbReference type="EMBL" id="MBB5050962.1"/>
    </source>
</evidence>
<dbReference type="PANTHER" id="PTHR44591">
    <property type="entry name" value="STRESS RESPONSE REGULATOR PROTEIN 1"/>
    <property type="match status" value="1"/>
</dbReference>
<dbReference type="EMBL" id="JACHIJ010000001">
    <property type="protein sequence ID" value="MBB5050962.1"/>
    <property type="molecule type" value="Genomic_DNA"/>
</dbReference>
<dbReference type="RefSeq" id="WP_347339941.1">
    <property type="nucleotide sequence ID" value="NZ_JACHIJ010000001.1"/>
</dbReference>
<dbReference type="InterPro" id="IPR001789">
    <property type="entry name" value="Sig_transdc_resp-reg_receiver"/>
</dbReference>
<accession>A0A840MW75</accession>
<evidence type="ECO:0000256" key="2">
    <source>
        <dbReference type="PROSITE-ProRule" id="PRU00169"/>
    </source>
</evidence>
<dbReference type="GO" id="GO:0000160">
    <property type="term" value="P:phosphorelay signal transduction system"/>
    <property type="evidence" value="ECO:0007669"/>
    <property type="project" value="InterPro"/>
</dbReference>
<keyword evidence="1 2" id="KW-0597">Phosphoprotein</keyword>
<evidence type="ECO:0000256" key="1">
    <source>
        <dbReference type="ARBA" id="ARBA00022553"/>
    </source>
</evidence>
<dbReference type="AlphaFoldDB" id="A0A840MW75"/>
<protein>
    <submittedName>
        <fullName evidence="4">FixJ family two-component response regulator</fullName>
    </submittedName>
</protein>
<dbReference type="Proteomes" id="UP000521227">
    <property type="component" value="Unassembled WGS sequence"/>
</dbReference>